<sequence length="472" mass="49853">MTMTSTAPDYRTEYDLLGERLVPATASYGVHTLRAIENFPVSGVVLARYPDLVEALASIKQAAAQANCTLGVLDPGKAAAIVRACEEIRAGALHDQFAVDMIQGGAGTSTNMNANEVIANRALELMGHMRGDYTRLHPNEDVNLSQSTNDVYPSALKLAMHAASLRLLDAMHALRLAFEDKADAFASVLKMGRTQLQDAVPMTLGQEFASYGAMLAGDERALRAALLPLREISLGATAIGTGINAPPGYTAVVRAELAHITGLDLHTAPDLVAATQDTDAFVALSAVLKRTAIKLSKVCNDLRLLASGPRAGFADIGLPPMQAGSSIMPGKVNPVIPEVVNQIAFEVIGNDLTVSLAAEAGQLQLNAFEPVIAFSLFKSLEHLRAGCTLLETRCIRGITANPEQLRATVMTSAGLATALNPSLGYIRTSAIASEAIATGRGIAELVVEKGWMSGAQIDELLRPELLTRPRAA</sequence>
<dbReference type="NCBIfam" id="NF008909">
    <property type="entry name" value="PRK12273.1"/>
    <property type="match status" value="1"/>
</dbReference>
<dbReference type="OrthoDB" id="9802809at2"/>
<organism evidence="4 5">
    <name type="scientific">Massilia cavernae</name>
    <dbReference type="NCBI Taxonomy" id="2320864"/>
    <lineage>
        <taxon>Bacteria</taxon>
        <taxon>Pseudomonadati</taxon>
        <taxon>Pseudomonadota</taxon>
        <taxon>Betaproteobacteria</taxon>
        <taxon>Burkholderiales</taxon>
        <taxon>Oxalobacteraceae</taxon>
        <taxon>Telluria group</taxon>
        <taxon>Massilia</taxon>
    </lineage>
</organism>
<evidence type="ECO:0000259" key="2">
    <source>
        <dbReference type="Pfam" id="PF00206"/>
    </source>
</evidence>
<dbReference type="PANTHER" id="PTHR42696">
    <property type="entry name" value="ASPARTATE AMMONIA-LYASE"/>
    <property type="match status" value="1"/>
</dbReference>
<dbReference type="AlphaFoldDB" id="A0A418XXY6"/>
<dbReference type="GO" id="GO:0005829">
    <property type="term" value="C:cytosol"/>
    <property type="evidence" value="ECO:0007669"/>
    <property type="project" value="TreeGrafter"/>
</dbReference>
<dbReference type="InterPro" id="IPR018951">
    <property type="entry name" value="Fumarase_C_C"/>
</dbReference>
<dbReference type="InterPro" id="IPR020557">
    <property type="entry name" value="Fumarate_lyase_CS"/>
</dbReference>
<dbReference type="InterPro" id="IPR024083">
    <property type="entry name" value="Fumarase/histidase_N"/>
</dbReference>
<dbReference type="GO" id="GO:0006531">
    <property type="term" value="P:aspartate metabolic process"/>
    <property type="evidence" value="ECO:0007669"/>
    <property type="project" value="TreeGrafter"/>
</dbReference>
<dbReference type="GO" id="GO:0006099">
    <property type="term" value="P:tricarboxylic acid cycle"/>
    <property type="evidence" value="ECO:0007669"/>
    <property type="project" value="InterPro"/>
</dbReference>
<feature type="domain" description="Fumarase C C-terminal" evidence="3">
    <location>
        <begin position="415"/>
        <end position="468"/>
    </location>
</feature>
<gene>
    <name evidence="4" type="ORF">D3872_09775</name>
</gene>
<dbReference type="EMBL" id="QYUP01000093">
    <property type="protein sequence ID" value="RJG17858.1"/>
    <property type="molecule type" value="Genomic_DNA"/>
</dbReference>
<keyword evidence="1 4" id="KW-0456">Lyase</keyword>
<dbReference type="Pfam" id="PF10415">
    <property type="entry name" value="FumaraseC_C"/>
    <property type="match status" value="1"/>
</dbReference>
<dbReference type="GO" id="GO:0008797">
    <property type="term" value="F:aspartate ammonia-lyase activity"/>
    <property type="evidence" value="ECO:0007669"/>
    <property type="project" value="TreeGrafter"/>
</dbReference>
<dbReference type="RefSeq" id="WP_119810596.1">
    <property type="nucleotide sequence ID" value="NZ_QYUP01000093.1"/>
</dbReference>
<dbReference type="PRINTS" id="PR00149">
    <property type="entry name" value="FUMRATELYASE"/>
</dbReference>
<dbReference type="InterPro" id="IPR008948">
    <property type="entry name" value="L-Aspartase-like"/>
</dbReference>
<dbReference type="Pfam" id="PF00206">
    <property type="entry name" value="Lyase_1"/>
    <property type="match status" value="1"/>
</dbReference>
<dbReference type="FunFam" id="1.20.200.10:FF:000001">
    <property type="entry name" value="Fumarate hydratase, mitochondrial"/>
    <property type="match status" value="1"/>
</dbReference>
<dbReference type="FunFam" id="1.10.275.10:FF:000001">
    <property type="entry name" value="Fumarate hydratase, mitochondrial"/>
    <property type="match status" value="1"/>
</dbReference>
<dbReference type="CDD" id="cd01357">
    <property type="entry name" value="Aspartase"/>
    <property type="match status" value="1"/>
</dbReference>
<dbReference type="InterPro" id="IPR000362">
    <property type="entry name" value="Fumarate_lyase_fam"/>
</dbReference>
<dbReference type="InterPro" id="IPR051546">
    <property type="entry name" value="Aspartate_Ammonia-Lyase"/>
</dbReference>
<evidence type="ECO:0000259" key="3">
    <source>
        <dbReference type="Pfam" id="PF10415"/>
    </source>
</evidence>
<evidence type="ECO:0000313" key="4">
    <source>
        <dbReference type="EMBL" id="RJG17858.1"/>
    </source>
</evidence>
<name>A0A418XXY6_9BURK</name>
<comment type="caution">
    <text evidence="4">The sequence shown here is derived from an EMBL/GenBank/DDBJ whole genome shotgun (WGS) entry which is preliminary data.</text>
</comment>
<dbReference type="Gene3D" id="1.20.200.10">
    <property type="entry name" value="Fumarase/aspartase (Central domain)"/>
    <property type="match status" value="1"/>
</dbReference>
<dbReference type="InterPro" id="IPR022761">
    <property type="entry name" value="Fumarate_lyase_N"/>
</dbReference>
<evidence type="ECO:0000256" key="1">
    <source>
        <dbReference type="ARBA" id="ARBA00023239"/>
    </source>
</evidence>
<dbReference type="Proteomes" id="UP000284006">
    <property type="component" value="Unassembled WGS sequence"/>
</dbReference>
<evidence type="ECO:0000313" key="5">
    <source>
        <dbReference type="Proteomes" id="UP000284006"/>
    </source>
</evidence>
<protein>
    <submittedName>
        <fullName evidence="4">Aspartate ammonia-lyase</fullName>
    </submittedName>
</protein>
<dbReference type="PANTHER" id="PTHR42696:SF2">
    <property type="entry name" value="ASPARTATE AMMONIA-LYASE"/>
    <property type="match status" value="1"/>
</dbReference>
<dbReference type="SUPFAM" id="SSF48557">
    <property type="entry name" value="L-aspartase-like"/>
    <property type="match status" value="1"/>
</dbReference>
<proteinExistence type="predicted"/>
<dbReference type="PROSITE" id="PS00163">
    <property type="entry name" value="FUMARATE_LYASES"/>
    <property type="match status" value="1"/>
</dbReference>
<accession>A0A418XXY6</accession>
<dbReference type="Gene3D" id="1.10.275.10">
    <property type="entry name" value="Fumarase/aspartase (N-terminal domain)"/>
    <property type="match status" value="1"/>
</dbReference>
<keyword evidence="5" id="KW-1185">Reference proteome</keyword>
<dbReference type="Gene3D" id="1.10.40.30">
    <property type="entry name" value="Fumarase/aspartase (C-terminal domain)"/>
    <property type="match status" value="1"/>
</dbReference>
<feature type="domain" description="Fumarate lyase N-terminal" evidence="2">
    <location>
        <begin position="20"/>
        <end position="349"/>
    </location>
</feature>
<reference evidence="4 5" key="1">
    <citation type="submission" date="2018-09" db="EMBL/GenBank/DDBJ databases">
        <authorList>
            <person name="Zhu H."/>
        </authorList>
    </citation>
    <scope>NUCLEOTIDE SEQUENCE [LARGE SCALE GENOMIC DNA]</scope>
    <source>
        <strain evidence="4 5">K1S02-61</strain>
    </source>
</reference>